<evidence type="ECO:0000313" key="7">
    <source>
        <dbReference type="EMBL" id="AKB86006.1"/>
    </source>
</evidence>
<dbReference type="STRING" id="1434104.MCMEM_1953"/>
<dbReference type="EC" id="2.5.1.76" evidence="5"/>
<dbReference type="GO" id="GO:0070179">
    <property type="term" value="P:D-serine biosynthetic process"/>
    <property type="evidence" value="ECO:0007669"/>
    <property type="project" value="TreeGrafter"/>
</dbReference>
<dbReference type="GO" id="GO:0000287">
    <property type="term" value="F:magnesium ion binding"/>
    <property type="evidence" value="ECO:0007669"/>
    <property type="project" value="TreeGrafter"/>
</dbReference>
<protein>
    <recommendedName>
        <fullName evidence="5">Cysteate synthase</fullName>
        <ecNumber evidence="5">2.5.1.76</ecNumber>
    </recommendedName>
</protein>
<keyword evidence="8" id="KW-1185">Reference proteome</keyword>
<dbReference type="SUPFAM" id="SSF53686">
    <property type="entry name" value="Tryptophan synthase beta subunit-like PLP-dependent enzymes"/>
    <property type="match status" value="1"/>
</dbReference>
<sequence>MSKYVVKCPRCEEVQDPYALHCENDDALLRTEYSKKQIETSDMPGIWRYIDWLPVNGIIEEGTGRPVTYKSEGFAKELGLNDLNITFNGYWPEKGAFIRTCSFKDLESFPTMQRLIERDEERIMVVASAGNTARAFAHVASITGQKLLLIVPKNSMHRLWTTDDDTSSICTVTVEGDYYQAIAMAEKIAAKEGFVSEGGARNVARRDGMATVMLDAVLTTGSLPQHYFQAVGSGTGGISAWEASMRLLEDGRFGNNMPRLHLAQNLPCAPLYSLWTGIELTGRCPEEMHDDVLYNRKPPYSASGGVKDALDDTNGMIYGITNKEAEDAQKLFEETEGIDILPAPGVACAALIKAVETGEINADDSIVLNITGGGQKRLEEDFTTKQLDVGLTVSPEDPDAEKKILEKISEFFNEGGC</sequence>
<dbReference type="InterPro" id="IPR022401">
    <property type="entry name" value="Cysteate_synthase"/>
</dbReference>
<name>A0A0E3SS84_METMT</name>
<dbReference type="RefSeq" id="WP_048206031.1">
    <property type="nucleotide sequence ID" value="NZ_CP009518.1"/>
</dbReference>
<dbReference type="KEGG" id="mmet:MCMEM_1953"/>
<dbReference type="GO" id="GO:0018114">
    <property type="term" value="F:threonine racemase activity"/>
    <property type="evidence" value="ECO:0007669"/>
    <property type="project" value="TreeGrafter"/>
</dbReference>
<evidence type="ECO:0000256" key="2">
    <source>
        <dbReference type="ARBA" id="ARBA00022545"/>
    </source>
</evidence>
<keyword evidence="4" id="KW-0663">Pyridoxal phosphate</keyword>
<evidence type="ECO:0000256" key="3">
    <source>
        <dbReference type="ARBA" id="ARBA00022679"/>
    </source>
</evidence>
<organism evidence="7 8">
    <name type="scientific">Methanococcoides methylutens MM1</name>
    <dbReference type="NCBI Taxonomy" id="1434104"/>
    <lineage>
        <taxon>Archaea</taxon>
        <taxon>Methanobacteriati</taxon>
        <taxon>Methanobacteriota</taxon>
        <taxon>Stenosarchaea group</taxon>
        <taxon>Methanomicrobia</taxon>
        <taxon>Methanosarcinales</taxon>
        <taxon>Methanosarcinaceae</taxon>
        <taxon>Methanococcoides</taxon>
    </lineage>
</organism>
<dbReference type="AlphaFoldDB" id="A0A0E3SS84"/>
<dbReference type="GO" id="GO:0030170">
    <property type="term" value="F:pyridoxal phosphate binding"/>
    <property type="evidence" value="ECO:0007669"/>
    <property type="project" value="UniProtKB-UniRule"/>
</dbReference>
<dbReference type="Pfam" id="PF00291">
    <property type="entry name" value="PALP"/>
    <property type="match status" value="1"/>
</dbReference>
<evidence type="ECO:0000256" key="1">
    <source>
        <dbReference type="ARBA" id="ARBA00001933"/>
    </source>
</evidence>
<dbReference type="PATRIC" id="fig|1434104.5.peg.2131"/>
<dbReference type="InterPro" id="IPR036052">
    <property type="entry name" value="TrpB-like_PALP_sf"/>
</dbReference>
<dbReference type="GO" id="GO:0044686">
    <property type="term" value="F:cysteate synthase activity"/>
    <property type="evidence" value="ECO:0007669"/>
    <property type="project" value="UniProtKB-EC"/>
</dbReference>
<dbReference type="GO" id="GO:0003941">
    <property type="term" value="F:L-serine ammonia-lyase activity"/>
    <property type="evidence" value="ECO:0007669"/>
    <property type="project" value="TreeGrafter"/>
</dbReference>
<dbReference type="EMBL" id="CP009518">
    <property type="protein sequence ID" value="AKB86006.1"/>
    <property type="molecule type" value="Genomic_DNA"/>
</dbReference>
<dbReference type="Gene3D" id="3.40.50.1100">
    <property type="match status" value="2"/>
</dbReference>
<gene>
    <name evidence="7" type="ORF">MCMEM_1953</name>
</gene>
<dbReference type="GO" id="GO:0030378">
    <property type="term" value="F:serine racemase activity"/>
    <property type="evidence" value="ECO:0007669"/>
    <property type="project" value="TreeGrafter"/>
</dbReference>
<dbReference type="HOGENOM" id="CLU_666687_0_0_2"/>
<evidence type="ECO:0000256" key="4">
    <source>
        <dbReference type="ARBA" id="ARBA00022898"/>
    </source>
</evidence>
<dbReference type="InterPro" id="IPR001926">
    <property type="entry name" value="TrpB-like_PALP"/>
</dbReference>
<proteinExistence type="predicted"/>
<dbReference type="Proteomes" id="UP000033048">
    <property type="component" value="Chromosome"/>
</dbReference>
<dbReference type="GO" id="GO:0005524">
    <property type="term" value="F:ATP binding"/>
    <property type="evidence" value="ECO:0007669"/>
    <property type="project" value="TreeGrafter"/>
</dbReference>
<dbReference type="NCBIfam" id="TIGR03844">
    <property type="entry name" value="cysteate_syn"/>
    <property type="match status" value="1"/>
</dbReference>
<evidence type="ECO:0000259" key="6">
    <source>
        <dbReference type="Pfam" id="PF00291"/>
    </source>
</evidence>
<reference evidence="7 8" key="1">
    <citation type="submission" date="2014-07" db="EMBL/GenBank/DDBJ databases">
        <title>Methanogenic archaea and the global carbon cycle.</title>
        <authorList>
            <person name="Henriksen J.R."/>
            <person name="Luke J."/>
            <person name="Reinhart S."/>
            <person name="Benedict M.N."/>
            <person name="Youngblut N.D."/>
            <person name="Metcalf M.E."/>
            <person name="Whitaker R.J."/>
            <person name="Metcalf W.W."/>
        </authorList>
    </citation>
    <scope>NUCLEOTIDE SEQUENCE [LARGE SCALE GENOMIC DNA]</scope>
    <source>
        <strain evidence="7 8">MM1</strain>
    </source>
</reference>
<evidence type="ECO:0000313" key="8">
    <source>
        <dbReference type="Proteomes" id="UP000033048"/>
    </source>
</evidence>
<keyword evidence="3" id="KW-0808">Transferase</keyword>
<dbReference type="PANTHER" id="PTHR43050">
    <property type="entry name" value="SERINE / THREONINE RACEMASE FAMILY MEMBER"/>
    <property type="match status" value="1"/>
</dbReference>
<dbReference type="PANTHER" id="PTHR43050:SF1">
    <property type="entry name" value="SERINE RACEMASE"/>
    <property type="match status" value="1"/>
</dbReference>
<evidence type="ECO:0000256" key="5">
    <source>
        <dbReference type="NCBIfam" id="TIGR03844"/>
    </source>
</evidence>
<comment type="cofactor">
    <cofactor evidence="1">
        <name>pyridoxal 5'-phosphate</name>
        <dbReference type="ChEBI" id="CHEBI:597326"/>
    </cofactor>
</comment>
<dbReference type="OrthoDB" id="6371at2157"/>
<dbReference type="GeneID" id="24894538"/>
<accession>A0A0E3SS84</accession>
<feature type="domain" description="Tryptophan synthase beta chain-like PALP" evidence="6">
    <location>
        <begin position="99"/>
        <end position="372"/>
    </location>
</feature>
<keyword evidence="2" id="KW-0174">Coenzyme M biosynthesis</keyword>
<dbReference type="GO" id="GO:0019295">
    <property type="term" value="P:coenzyme M biosynthetic process"/>
    <property type="evidence" value="ECO:0007669"/>
    <property type="project" value="UniProtKB-KW"/>
</dbReference>